<dbReference type="InterPro" id="IPR001461">
    <property type="entry name" value="Aspartic_peptidase_A1"/>
</dbReference>
<dbReference type="FunFam" id="2.40.70.10:FF:000012">
    <property type="entry name" value="Aspartyl protease family protein 1"/>
    <property type="match status" value="1"/>
</dbReference>
<sequence>MALNNLVLIALIVSWNIIGRSEAFGTSFGFDIHHRYSETVKGFLDVSGLPEKGSLDYFAAMVHRDQFLKSRHLHRRNLAETAPSPTPVTFSSGNSTLRLSFLGFLHYAVVEVGTPKVQFIVALDSGSDLFWLPCECTRCLRSLNATAGPIPLNQYRINASSSSEVVPCNSPICGRNRRCAITLNACAYQEVYLSRNTSSTGVLVEDVLHLATADIARRPVQAPITLGCGVVQTGDFLEKAAPNGLFGLGMDNVSVPSILASKGIVPNSFSMCFSPDGRGRLEFGDKGSSDQKTTPYNLDQLRPSYNVTVSQLTVGKQLIDLEFSAIFDTGTSFTYLTDPVYSAITESFNSQETENQRYVPQTKIIFEYCYQLSATEDTYYYPKLNFTMRGGSPFHIKTPTFVIPTTDGGDAYCLAIVKSTDVNLIGQNFMTGYRLTFDREDMVLGWKEANCYDPNGSPTVPVNKGNTPPPPPSIFEPQVTPNRTRSAPPPPSPPPPPARSLFGNAAPSSTSFMDKLLLAIFSLVFHQFIILS</sequence>
<dbReference type="PROSITE" id="PS51767">
    <property type="entry name" value="PEPTIDASE_A1"/>
    <property type="match status" value="1"/>
</dbReference>
<evidence type="ECO:0000256" key="5">
    <source>
        <dbReference type="ARBA" id="ARBA00022729"/>
    </source>
</evidence>
<dbReference type="GO" id="GO:0004190">
    <property type="term" value="F:aspartic-type endopeptidase activity"/>
    <property type="evidence" value="ECO:0007669"/>
    <property type="project" value="UniProtKB-KW"/>
</dbReference>
<dbReference type="PANTHER" id="PTHR13683:SF826">
    <property type="entry name" value="ASPARTYL PROTEASE FAMILY PROTEIN 1"/>
    <property type="match status" value="1"/>
</dbReference>
<dbReference type="GO" id="GO:0005886">
    <property type="term" value="C:plasma membrane"/>
    <property type="evidence" value="ECO:0007669"/>
    <property type="project" value="UniProtKB-SubCell"/>
</dbReference>
<evidence type="ECO:0000256" key="3">
    <source>
        <dbReference type="ARBA" id="ARBA00022475"/>
    </source>
</evidence>
<keyword evidence="3" id="KW-1003">Cell membrane</keyword>
<evidence type="ECO:0000256" key="12">
    <source>
        <dbReference type="RuleBase" id="RU000454"/>
    </source>
</evidence>
<evidence type="ECO:0000259" key="15">
    <source>
        <dbReference type="PROSITE" id="PS51767"/>
    </source>
</evidence>
<dbReference type="AlphaFoldDB" id="A0A2Z7CR70"/>
<keyword evidence="9" id="KW-0325">Glycoprotein</keyword>
<evidence type="ECO:0000313" key="17">
    <source>
        <dbReference type="Proteomes" id="UP000250235"/>
    </source>
</evidence>
<dbReference type="OrthoDB" id="2747330at2759"/>
<evidence type="ECO:0000313" key="16">
    <source>
        <dbReference type="EMBL" id="KZV47316.1"/>
    </source>
</evidence>
<organism evidence="16 17">
    <name type="scientific">Dorcoceras hygrometricum</name>
    <dbReference type="NCBI Taxonomy" id="472368"/>
    <lineage>
        <taxon>Eukaryota</taxon>
        <taxon>Viridiplantae</taxon>
        <taxon>Streptophyta</taxon>
        <taxon>Embryophyta</taxon>
        <taxon>Tracheophyta</taxon>
        <taxon>Spermatophyta</taxon>
        <taxon>Magnoliopsida</taxon>
        <taxon>eudicotyledons</taxon>
        <taxon>Gunneridae</taxon>
        <taxon>Pentapetalae</taxon>
        <taxon>asterids</taxon>
        <taxon>lamiids</taxon>
        <taxon>Lamiales</taxon>
        <taxon>Gesneriaceae</taxon>
        <taxon>Didymocarpoideae</taxon>
        <taxon>Trichosporeae</taxon>
        <taxon>Loxocarpinae</taxon>
        <taxon>Dorcoceras</taxon>
    </lineage>
</organism>
<gene>
    <name evidence="16" type="ORF">F511_07739</name>
</gene>
<evidence type="ECO:0000256" key="2">
    <source>
        <dbReference type="ARBA" id="ARBA00007447"/>
    </source>
</evidence>
<evidence type="ECO:0000256" key="14">
    <source>
        <dbReference type="SAM" id="SignalP"/>
    </source>
</evidence>
<dbReference type="Proteomes" id="UP000250235">
    <property type="component" value="Unassembled WGS sequence"/>
</dbReference>
<evidence type="ECO:0000256" key="13">
    <source>
        <dbReference type="SAM" id="MobiDB-lite"/>
    </source>
</evidence>
<keyword evidence="5 14" id="KW-0732">Signal</keyword>
<feature type="chain" id="PRO_5016267845" evidence="14">
    <location>
        <begin position="24"/>
        <end position="532"/>
    </location>
</feature>
<keyword evidence="10" id="KW-0449">Lipoprotein</keyword>
<evidence type="ECO:0000256" key="9">
    <source>
        <dbReference type="ARBA" id="ARBA00023180"/>
    </source>
</evidence>
<evidence type="ECO:0000256" key="7">
    <source>
        <dbReference type="ARBA" id="ARBA00022801"/>
    </source>
</evidence>
<keyword evidence="6 12" id="KW-0064">Aspartyl protease</keyword>
<dbReference type="Pfam" id="PF14543">
    <property type="entry name" value="TAXi_N"/>
    <property type="match status" value="1"/>
</dbReference>
<dbReference type="InterPro" id="IPR021109">
    <property type="entry name" value="Peptidase_aspartic_dom_sf"/>
</dbReference>
<dbReference type="FunFam" id="2.40.70.10:FF:000014">
    <property type="entry name" value="Aspartyl protease family protein 1"/>
    <property type="match status" value="1"/>
</dbReference>
<evidence type="ECO:0000256" key="8">
    <source>
        <dbReference type="ARBA" id="ARBA00023136"/>
    </source>
</evidence>
<evidence type="ECO:0000256" key="11">
    <source>
        <dbReference type="PIRSR" id="PIRSR601461-1"/>
    </source>
</evidence>
<evidence type="ECO:0000256" key="4">
    <source>
        <dbReference type="ARBA" id="ARBA00022670"/>
    </source>
</evidence>
<keyword evidence="7 12" id="KW-0378">Hydrolase</keyword>
<feature type="compositionally biased region" description="Pro residues" evidence="13">
    <location>
        <begin position="487"/>
        <end position="498"/>
    </location>
</feature>
<comment type="similarity">
    <text evidence="2 12">Belongs to the peptidase A1 family.</text>
</comment>
<evidence type="ECO:0000256" key="10">
    <source>
        <dbReference type="ARBA" id="ARBA00023288"/>
    </source>
</evidence>
<dbReference type="EMBL" id="KQ995303">
    <property type="protein sequence ID" value="KZV47316.1"/>
    <property type="molecule type" value="Genomic_DNA"/>
</dbReference>
<dbReference type="SUPFAM" id="SSF50630">
    <property type="entry name" value="Acid proteases"/>
    <property type="match status" value="1"/>
</dbReference>
<dbReference type="PANTHER" id="PTHR13683">
    <property type="entry name" value="ASPARTYL PROTEASES"/>
    <property type="match status" value="1"/>
</dbReference>
<feature type="active site" evidence="11">
    <location>
        <position position="328"/>
    </location>
</feature>
<proteinExistence type="inferred from homology"/>
<keyword evidence="8" id="KW-0472">Membrane</keyword>
<dbReference type="Pfam" id="PF14541">
    <property type="entry name" value="TAXi_C"/>
    <property type="match status" value="1"/>
</dbReference>
<feature type="active site" evidence="11">
    <location>
        <position position="124"/>
    </location>
</feature>
<feature type="domain" description="Peptidase A1" evidence="15">
    <location>
        <begin position="106"/>
        <end position="447"/>
    </location>
</feature>
<keyword evidence="4 12" id="KW-0645">Protease</keyword>
<dbReference type="PRINTS" id="PR00792">
    <property type="entry name" value="PEPSIN"/>
</dbReference>
<accession>A0A2Z7CR70</accession>
<dbReference type="PROSITE" id="PS00141">
    <property type="entry name" value="ASP_PROTEASE"/>
    <property type="match status" value="2"/>
</dbReference>
<name>A0A2Z7CR70_9LAMI</name>
<dbReference type="Gene3D" id="2.40.70.10">
    <property type="entry name" value="Acid Proteases"/>
    <property type="match status" value="2"/>
</dbReference>
<evidence type="ECO:0000256" key="6">
    <source>
        <dbReference type="ARBA" id="ARBA00022750"/>
    </source>
</evidence>
<feature type="signal peptide" evidence="14">
    <location>
        <begin position="1"/>
        <end position="23"/>
    </location>
</feature>
<reference evidence="16 17" key="1">
    <citation type="journal article" date="2015" name="Proc. Natl. Acad. Sci. U.S.A.">
        <title>The resurrection genome of Boea hygrometrica: A blueprint for survival of dehydration.</title>
        <authorList>
            <person name="Xiao L."/>
            <person name="Yang G."/>
            <person name="Zhang L."/>
            <person name="Yang X."/>
            <person name="Zhao S."/>
            <person name="Ji Z."/>
            <person name="Zhou Q."/>
            <person name="Hu M."/>
            <person name="Wang Y."/>
            <person name="Chen M."/>
            <person name="Xu Y."/>
            <person name="Jin H."/>
            <person name="Xiao X."/>
            <person name="Hu G."/>
            <person name="Bao F."/>
            <person name="Hu Y."/>
            <person name="Wan P."/>
            <person name="Li L."/>
            <person name="Deng X."/>
            <person name="Kuang T."/>
            <person name="Xiang C."/>
            <person name="Zhu J.K."/>
            <person name="Oliver M.J."/>
            <person name="He Y."/>
        </authorList>
    </citation>
    <scope>NUCLEOTIDE SEQUENCE [LARGE SCALE GENOMIC DNA]</scope>
    <source>
        <strain evidence="17">cv. XS01</strain>
    </source>
</reference>
<protein>
    <submittedName>
        <fullName evidence="16">Aspartic protein-like protein 1</fullName>
    </submittedName>
</protein>
<dbReference type="GO" id="GO:0006508">
    <property type="term" value="P:proteolysis"/>
    <property type="evidence" value="ECO:0007669"/>
    <property type="project" value="UniProtKB-KW"/>
</dbReference>
<dbReference type="InterPro" id="IPR032799">
    <property type="entry name" value="TAXi_C"/>
</dbReference>
<dbReference type="InterPro" id="IPR032861">
    <property type="entry name" value="TAXi_N"/>
</dbReference>
<keyword evidence="17" id="KW-1185">Reference proteome</keyword>
<dbReference type="InterPro" id="IPR001969">
    <property type="entry name" value="Aspartic_peptidase_AS"/>
</dbReference>
<dbReference type="InterPro" id="IPR033121">
    <property type="entry name" value="PEPTIDASE_A1"/>
</dbReference>
<feature type="region of interest" description="Disordered" evidence="13">
    <location>
        <begin position="457"/>
        <end position="503"/>
    </location>
</feature>
<comment type="subcellular location">
    <subcellularLocation>
        <location evidence="1">Cell membrane</location>
        <topology evidence="1">Lipid-anchor</topology>
    </subcellularLocation>
</comment>
<evidence type="ECO:0000256" key="1">
    <source>
        <dbReference type="ARBA" id="ARBA00004193"/>
    </source>
</evidence>